<dbReference type="Pfam" id="PF07002">
    <property type="entry name" value="Copine"/>
    <property type="match status" value="1"/>
</dbReference>
<feature type="region of interest" description="Disordered" evidence="2">
    <location>
        <begin position="1"/>
        <end position="26"/>
    </location>
</feature>
<evidence type="ECO:0000259" key="3">
    <source>
        <dbReference type="SMART" id="SM00327"/>
    </source>
</evidence>
<evidence type="ECO:0000256" key="1">
    <source>
        <dbReference type="SAM" id="Coils"/>
    </source>
</evidence>
<evidence type="ECO:0000313" key="5">
    <source>
        <dbReference type="Proteomes" id="UP000275267"/>
    </source>
</evidence>
<dbReference type="AlphaFoldDB" id="A0A3L6QSD0"/>
<feature type="compositionally biased region" description="Low complexity" evidence="2">
    <location>
        <begin position="11"/>
        <end position="25"/>
    </location>
</feature>
<dbReference type="InterPro" id="IPR002035">
    <property type="entry name" value="VWF_A"/>
</dbReference>
<evidence type="ECO:0000256" key="2">
    <source>
        <dbReference type="SAM" id="MobiDB-lite"/>
    </source>
</evidence>
<accession>A0A3L6QSD0</accession>
<feature type="compositionally biased region" description="Basic and acidic residues" evidence="2">
    <location>
        <begin position="435"/>
        <end position="445"/>
    </location>
</feature>
<keyword evidence="5" id="KW-1185">Reference proteome</keyword>
<feature type="coiled-coil region" evidence="1">
    <location>
        <begin position="40"/>
        <end position="67"/>
    </location>
</feature>
<dbReference type="PANTHER" id="PTHR34937">
    <property type="entry name" value="OS08G0559800 PROTEIN"/>
    <property type="match status" value="1"/>
</dbReference>
<dbReference type="InterPro" id="IPR010734">
    <property type="entry name" value="Copine_C"/>
</dbReference>
<dbReference type="OrthoDB" id="5855668at2759"/>
<organism evidence="4 5">
    <name type="scientific">Panicum miliaceum</name>
    <name type="common">Proso millet</name>
    <name type="synonym">Broomcorn millet</name>
    <dbReference type="NCBI Taxonomy" id="4540"/>
    <lineage>
        <taxon>Eukaryota</taxon>
        <taxon>Viridiplantae</taxon>
        <taxon>Streptophyta</taxon>
        <taxon>Embryophyta</taxon>
        <taxon>Tracheophyta</taxon>
        <taxon>Spermatophyta</taxon>
        <taxon>Magnoliopsida</taxon>
        <taxon>Liliopsida</taxon>
        <taxon>Poales</taxon>
        <taxon>Poaceae</taxon>
        <taxon>PACMAD clade</taxon>
        <taxon>Panicoideae</taxon>
        <taxon>Panicodae</taxon>
        <taxon>Paniceae</taxon>
        <taxon>Panicinae</taxon>
        <taxon>Panicum</taxon>
        <taxon>Panicum sect. Panicum</taxon>
    </lineage>
</organism>
<feature type="domain" description="VWFA" evidence="3">
    <location>
        <begin position="480"/>
        <end position="688"/>
    </location>
</feature>
<dbReference type="EMBL" id="PQIB02000011">
    <property type="protein sequence ID" value="RLM86388.1"/>
    <property type="molecule type" value="Genomic_DNA"/>
</dbReference>
<dbReference type="Proteomes" id="UP000275267">
    <property type="component" value="Unassembled WGS sequence"/>
</dbReference>
<gene>
    <name evidence="4" type="ORF">C2845_PM04G10040</name>
</gene>
<reference evidence="5" key="1">
    <citation type="journal article" date="2019" name="Nat. Commun.">
        <title>The genome of broomcorn millet.</title>
        <authorList>
            <person name="Zou C."/>
            <person name="Miki D."/>
            <person name="Li D."/>
            <person name="Tang Q."/>
            <person name="Xiao L."/>
            <person name="Rajput S."/>
            <person name="Deng P."/>
            <person name="Jia W."/>
            <person name="Huang R."/>
            <person name="Zhang M."/>
            <person name="Sun Y."/>
            <person name="Hu J."/>
            <person name="Fu X."/>
            <person name="Schnable P.S."/>
            <person name="Li F."/>
            <person name="Zhang H."/>
            <person name="Feng B."/>
            <person name="Zhu X."/>
            <person name="Liu R."/>
            <person name="Schnable J.C."/>
            <person name="Zhu J.-K."/>
            <person name="Zhang H."/>
        </authorList>
    </citation>
    <scope>NUCLEOTIDE SEQUENCE [LARGE SCALE GENOMIC DNA]</scope>
</reference>
<dbReference type="SUPFAM" id="SSF57997">
    <property type="entry name" value="Tropomyosin"/>
    <property type="match status" value="1"/>
</dbReference>
<name>A0A3L6QSD0_PANMI</name>
<proteinExistence type="predicted"/>
<comment type="caution">
    <text evidence="4">The sequence shown here is derived from an EMBL/GenBank/DDBJ whole genome shotgun (WGS) entry which is preliminary data.</text>
</comment>
<feature type="region of interest" description="Disordered" evidence="2">
    <location>
        <begin position="435"/>
        <end position="462"/>
    </location>
</feature>
<dbReference type="PANTHER" id="PTHR34937:SF1">
    <property type="entry name" value="PARAMYOSIN"/>
    <property type="match status" value="1"/>
</dbReference>
<keyword evidence="1" id="KW-0175">Coiled coil</keyword>
<dbReference type="SMART" id="SM00327">
    <property type="entry name" value="VWA"/>
    <property type="match status" value="1"/>
</dbReference>
<dbReference type="InterPro" id="IPR040300">
    <property type="entry name" value="At3g49055-like"/>
</dbReference>
<sequence length="738" mass="82089">MLSSGFERISAKASPSSAPASLPTSQKYSSGLPALAYGVLKRANDIVDDLLAQIDAANRDRDRAREQMEHRNYQIAIEVSELEASLASRSTECESLSKFLSQREAEISELRDKILSLEGKLDAQRPVLAEQIGCASKLYDEIREVVKLVDADAASTLSDSVFVWKETDVEESLKVSLEGTKLAYELAAMALEKVGACIDDKESKLRGLEDRVDELIKEKEHIGVLLRSALQATTSEVLKVAEDGLREAGIEIGLDERKEHRPGSVKDEVYTLAGALENTMKESQVKIVELEHLVQALRAESGLLRTRLEGQEKEIVQLRKQIKHLEEKERVANESVEGLMMDVTAAEEEIKRWKMAAEEEAEAGRSVEQEFQIQISSLRKELDEAKQAMVELENKLKFKEETAAAAMAARDAAEKSLKLADTRSSRLRERLEELNRQLEESDSRTDSAVAAAGHGSAGADQNYGTLDQVKEKLQQVGLESSNLIIGVDFTKSNEWTGKRCFDGRSLHHVGDAPNPYEQAIGIIGRTLSAYDEDNRIPCFGFGDSTTHDRSVFNFYRDGRACNGVSEALQRYREIAPHVRLSGPTSLAPIIEAATRTVEASRHQYHILLIIADGQVPTRTGAHSASYPTEARSMNYLEERTLQALIHASHFPLSIVLVGVGDAPWDDRIHRHDNRRLFDNFQFVDFTEIMSRETSQAEEDQFALEVLRKIPAQYSAIIDKWIREQAASAPPGTPLPPPC</sequence>
<feature type="compositionally biased region" description="Low complexity" evidence="2">
    <location>
        <begin position="447"/>
        <end position="459"/>
    </location>
</feature>
<protein>
    <recommendedName>
        <fullName evidence="3">VWFA domain-containing protein</fullName>
    </recommendedName>
</protein>
<evidence type="ECO:0000313" key="4">
    <source>
        <dbReference type="EMBL" id="RLM86388.1"/>
    </source>
</evidence>